<proteinExistence type="predicted"/>
<organism evidence="1">
    <name type="scientific">bioreactor metagenome</name>
    <dbReference type="NCBI Taxonomy" id="1076179"/>
    <lineage>
        <taxon>unclassified sequences</taxon>
        <taxon>metagenomes</taxon>
        <taxon>ecological metagenomes</taxon>
    </lineage>
</organism>
<sequence>MLQVAFHRPADVSAVVGKTLAQIGSPFRHQRISFALVHLVGAHLVGQGHQQVPVHKSRVGLQQHEEGEFEAWILFHALQVEADDRDLRHLALLQRLAQQKQVVACPASATGLGDHQRNLVDIIAPMLDGIDELAYHQLCGIADIVVYISQPLTDDVRSLVFQQDHMVPMVCKHFLGNVEVHRAHVGDENRVLLFHLLGKWHTHFDSCEMAASKLRIRIFTAPRFTISSIFIWV</sequence>
<comment type="caution">
    <text evidence="1">The sequence shown here is derived from an EMBL/GenBank/DDBJ whole genome shotgun (WGS) entry which is preliminary data.</text>
</comment>
<gene>
    <name evidence="1" type="ORF">SDC9_146445</name>
</gene>
<evidence type="ECO:0000313" key="1">
    <source>
        <dbReference type="EMBL" id="MPM99254.1"/>
    </source>
</evidence>
<dbReference type="EMBL" id="VSSQ01045358">
    <property type="protein sequence ID" value="MPM99254.1"/>
    <property type="molecule type" value="Genomic_DNA"/>
</dbReference>
<accession>A0A645EB24</accession>
<reference evidence="1" key="1">
    <citation type="submission" date="2019-08" db="EMBL/GenBank/DDBJ databases">
        <authorList>
            <person name="Kucharzyk K."/>
            <person name="Murdoch R.W."/>
            <person name="Higgins S."/>
            <person name="Loffler F."/>
        </authorList>
    </citation>
    <scope>NUCLEOTIDE SEQUENCE</scope>
</reference>
<protein>
    <submittedName>
        <fullName evidence="1">Uncharacterized protein</fullName>
    </submittedName>
</protein>
<dbReference type="AlphaFoldDB" id="A0A645EB24"/>
<name>A0A645EB24_9ZZZZ</name>